<dbReference type="GO" id="GO:0016757">
    <property type="term" value="F:glycosyltransferase activity"/>
    <property type="evidence" value="ECO:0007669"/>
    <property type="project" value="InterPro"/>
</dbReference>
<organism evidence="2 3">
    <name type="scientific">Photobacterium profundum (strain SS9)</name>
    <dbReference type="NCBI Taxonomy" id="298386"/>
    <lineage>
        <taxon>Bacteria</taxon>
        <taxon>Pseudomonadati</taxon>
        <taxon>Pseudomonadota</taxon>
        <taxon>Gammaproteobacteria</taxon>
        <taxon>Vibrionales</taxon>
        <taxon>Vibrionaceae</taxon>
        <taxon>Photobacterium</taxon>
    </lineage>
</organism>
<dbReference type="KEGG" id="ppr:PBPRA2678"/>
<dbReference type="AlphaFoldDB" id="Q6LNS0"/>
<evidence type="ECO:0000259" key="1">
    <source>
        <dbReference type="Pfam" id="PF00534"/>
    </source>
</evidence>
<dbReference type="CDD" id="cd03811">
    <property type="entry name" value="GT4_GT28_WabH-like"/>
    <property type="match status" value="1"/>
</dbReference>
<dbReference type="PANTHER" id="PTHR12526">
    <property type="entry name" value="GLYCOSYLTRANSFERASE"/>
    <property type="match status" value="1"/>
</dbReference>
<name>Q6LNS0_PHOPR</name>
<dbReference type="GO" id="GO:1901135">
    <property type="term" value="P:carbohydrate derivative metabolic process"/>
    <property type="evidence" value="ECO:0007669"/>
    <property type="project" value="UniProtKB-ARBA"/>
</dbReference>
<dbReference type="Pfam" id="PF00534">
    <property type="entry name" value="Glycos_transf_1"/>
    <property type="match status" value="1"/>
</dbReference>
<dbReference type="InterPro" id="IPR001296">
    <property type="entry name" value="Glyco_trans_1"/>
</dbReference>
<keyword evidence="3" id="KW-1185">Reference proteome</keyword>
<dbReference type="RefSeq" id="WP_011219334.1">
    <property type="nucleotide sequence ID" value="NC_006370.1"/>
</dbReference>
<sequence length="392" mass="44150">MADILLVIDIIDKGGAEKVISKLGNVLSKNYDVLITSIKPPTDEGEALLQKYGLCYIDSCLNSFGFLGQIQFTVFLREVIFSRNIKYVISFLERSNVASVIACKTLSSSPKVSCNVRNVLSQQYERVNNFFISYFFRRFIGFIYSMSDHLVVNSYGISHDLSTNYFIDKDKVKVVFNSYDVKTNAINKRRSTINGFEKDIGCFYFGAMGRLEDQKDFISLINTYAFFNKYGLNTKLVIAGDGPLRKKLESLVDDLNLNGKVIFVGYVKPSLEFFNFIDCFVLTSRFEGFPNVLAESIIYCSSSISVDCLSGPREILSGLSCKDYSSQTDSLKDMQFGCLVPMVDVGEMNHELSRAMHIALTRSSIDKSIECLSFLSDKGFNKVWSEALEITI</sequence>
<protein>
    <recommendedName>
        <fullName evidence="1">Glycosyl transferase family 1 domain-containing protein</fullName>
    </recommendedName>
</protein>
<feature type="domain" description="Glycosyl transferase family 1" evidence="1">
    <location>
        <begin position="204"/>
        <end position="316"/>
    </location>
</feature>
<dbReference type="SUPFAM" id="SSF53756">
    <property type="entry name" value="UDP-Glycosyltransferase/glycogen phosphorylase"/>
    <property type="match status" value="1"/>
</dbReference>
<dbReference type="STRING" id="298386.PBPRA2678"/>
<proteinExistence type="predicted"/>
<evidence type="ECO:0000313" key="2">
    <source>
        <dbReference type="EMBL" id="CAG21056.1"/>
    </source>
</evidence>
<dbReference type="PANTHER" id="PTHR12526:SF630">
    <property type="entry name" value="GLYCOSYLTRANSFERASE"/>
    <property type="match status" value="1"/>
</dbReference>
<dbReference type="Gene3D" id="3.40.50.2000">
    <property type="entry name" value="Glycogen Phosphorylase B"/>
    <property type="match status" value="2"/>
</dbReference>
<reference evidence="3" key="1">
    <citation type="journal article" date="2005" name="Science">
        <title>Life at depth: Photobacterium profundum genome sequence and expression analysis.</title>
        <authorList>
            <person name="Vezzi A."/>
            <person name="Campanaro S."/>
            <person name="D'Angelo M."/>
            <person name="Simonato F."/>
            <person name="Vitulo N."/>
            <person name="Lauro F.M."/>
            <person name="Cestaro A."/>
            <person name="Malacrida G."/>
            <person name="Simionati B."/>
            <person name="Cannata N."/>
            <person name="Romualdi C."/>
            <person name="Bartlett D.H."/>
            <person name="Valle G."/>
        </authorList>
    </citation>
    <scope>NUCLEOTIDE SEQUENCE [LARGE SCALE GENOMIC DNA]</scope>
    <source>
        <strain evidence="3">ATCC BAA-1253 / SS9</strain>
    </source>
</reference>
<dbReference type="eggNOG" id="COG0438">
    <property type="taxonomic scope" value="Bacteria"/>
</dbReference>
<dbReference type="EMBL" id="CR378671">
    <property type="protein sequence ID" value="CAG21056.1"/>
    <property type="molecule type" value="Genomic_DNA"/>
</dbReference>
<evidence type="ECO:0000313" key="3">
    <source>
        <dbReference type="Proteomes" id="UP000000593"/>
    </source>
</evidence>
<accession>Q6LNS0</accession>
<gene>
    <name evidence="2" type="ordered locus">PBPRA2678</name>
</gene>
<dbReference type="HOGENOM" id="CLU_009583_0_0_6"/>
<dbReference type="Proteomes" id="UP000000593">
    <property type="component" value="Chromosome 1"/>
</dbReference>